<feature type="non-terminal residue" evidence="1">
    <location>
        <position position="58"/>
    </location>
</feature>
<evidence type="ECO:0000313" key="2">
    <source>
        <dbReference type="Proteomes" id="UP001295444"/>
    </source>
</evidence>
<evidence type="ECO:0000313" key="1">
    <source>
        <dbReference type="EMBL" id="CAH2300843.1"/>
    </source>
</evidence>
<dbReference type="EMBL" id="OW240917">
    <property type="protein sequence ID" value="CAH2300843.1"/>
    <property type="molecule type" value="Genomic_DNA"/>
</dbReference>
<gene>
    <name evidence="1" type="ORF">PECUL_23A047853</name>
</gene>
<accession>A0AAD1SIB6</accession>
<feature type="non-terminal residue" evidence="1">
    <location>
        <position position="1"/>
    </location>
</feature>
<name>A0AAD1SIB6_PELCU</name>
<dbReference type="AlphaFoldDB" id="A0AAD1SIB6"/>
<reference evidence="1" key="1">
    <citation type="submission" date="2022-03" db="EMBL/GenBank/DDBJ databases">
        <authorList>
            <person name="Alioto T."/>
            <person name="Alioto T."/>
            <person name="Gomez Garrido J."/>
        </authorList>
    </citation>
    <scope>NUCLEOTIDE SEQUENCE</scope>
</reference>
<proteinExistence type="predicted"/>
<keyword evidence="2" id="KW-1185">Reference proteome</keyword>
<sequence length="58" mass="6339">GRGLTAKPSGRNSHRLLTKTHIKAQFHDFIAPPGAQPTSRDSWASLQVISRPRSSFGL</sequence>
<protein>
    <submittedName>
        <fullName evidence="1">Uncharacterized protein</fullName>
    </submittedName>
</protein>
<organism evidence="1 2">
    <name type="scientific">Pelobates cultripes</name>
    <name type="common">Western spadefoot toad</name>
    <dbReference type="NCBI Taxonomy" id="61616"/>
    <lineage>
        <taxon>Eukaryota</taxon>
        <taxon>Metazoa</taxon>
        <taxon>Chordata</taxon>
        <taxon>Craniata</taxon>
        <taxon>Vertebrata</taxon>
        <taxon>Euteleostomi</taxon>
        <taxon>Amphibia</taxon>
        <taxon>Batrachia</taxon>
        <taxon>Anura</taxon>
        <taxon>Pelobatoidea</taxon>
        <taxon>Pelobatidae</taxon>
        <taxon>Pelobates</taxon>
    </lineage>
</organism>
<dbReference type="Proteomes" id="UP001295444">
    <property type="component" value="Chromosome 06"/>
</dbReference>